<name>A0ACC1IVD3_9FUNG</name>
<gene>
    <name evidence="1" type="ORF">LPJ66_000684</name>
</gene>
<organism evidence="1 2">
    <name type="scientific">Kickxella alabastrina</name>
    <dbReference type="NCBI Taxonomy" id="61397"/>
    <lineage>
        <taxon>Eukaryota</taxon>
        <taxon>Fungi</taxon>
        <taxon>Fungi incertae sedis</taxon>
        <taxon>Zoopagomycota</taxon>
        <taxon>Kickxellomycotina</taxon>
        <taxon>Kickxellomycetes</taxon>
        <taxon>Kickxellales</taxon>
        <taxon>Kickxellaceae</taxon>
        <taxon>Kickxella</taxon>
    </lineage>
</organism>
<evidence type="ECO:0000313" key="2">
    <source>
        <dbReference type="Proteomes" id="UP001150581"/>
    </source>
</evidence>
<protein>
    <submittedName>
        <fullName evidence="1">Uncharacterized protein</fullName>
    </submittedName>
</protein>
<proteinExistence type="predicted"/>
<accession>A0ACC1IVD3</accession>
<dbReference type="Proteomes" id="UP001150581">
    <property type="component" value="Unassembled WGS sequence"/>
</dbReference>
<comment type="caution">
    <text evidence="1">The sequence shown here is derived from an EMBL/GenBank/DDBJ whole genome shotgun (WGS) entry which is preliminary data.</text>
</comment>
<evidence type="ECO:0000313" key="1">
    <source>
        <dbReference type="EMBL" id="KAJ1901599.1"/>
    </source>
</evidence>
<sequence>MSSIESIQALNILMKRAPSKRVRKERNRQNVTAFIRRKTPTTEPSTTTAIETLPPKELTVAKKLSEKELQLERNTKTLRAVSKLVTKKNKDLQKDVLELLAAQREQRRAKLHKKKHRLSYFDFEDQE</sequence>
<keyword evidence="2" id="KW-1185">Reference proteome</keyword>
<dbReference type="EMBL" id="JANBPG010000022">
    <property type="protein sequence ID" value="KAJ1901599.1"/>
    <property type="molecule type" value="Genomic_DNA"/>
</dbReference>
<reference evidence="1" key="1">
    <citation type="submission" date="2022-07" db="EMBL/GenBank/DDBJ databases">
        <title>Phylogenomic reconstructions and comparative analyses of Kickxellomycotina fungi.</title>
        <authorList>
            <person name="Reynolds N.K."/>
            <person name="Stajich J.E."/>
            <person name="Barry K."/>
            <person name="Grigoriev I.V."/>
            <person name="Crous P."/>
            <person name="Smith M.E."/>
        </authorList>
    </citation>
    <scope>NUCLEOTIDE SEQUENCE</scope>
    <source>
        <strain evidence="1">Benny 63K</strain>
    </source>
</reference>